<accession>A0A1H1UK36</accession>
<dbReference type="Pfam" id="PF18029">
    <property type="entry name" value="Glyoxalase_6"/>
    <property type="match status" value="1"/>
</dbReference>
<evidence type="ECO:0000259" key="1">
    <source>
        <dbReference type="Pfam" id="PF18029"/>
    </source>
</evidence>
<name>A0A1H1UK36_9ACTN</name>
<dbReference type="InterPro" id="IPR041581">
    <property type="entry name" value="Glyoxalase_6"/>
</dbReference>
<dbReference type="SUPFAM" id="SSF54593">
    <property type="entry name" value="Glyoxalase/Bleomycin resistance protein/Dihydroxybiphenyl dioxygenase"/>
    <property type="match status" value="1"/>
</dbReference>
<reference evidence="2 3" key="1">
    <citation type="submission" date="2016-10" db="EMBL/GenBank/DDBJ databases">
        <authorList>
            <person name="de Groot N.N."/>
        </authorList>
    </citation>
    <scope>NUCLEOTIDE SEQUENCE [LARGE SCALE GENOMIC DNA]</scope>
    <source>
        <strain evidence="2 3">DSM 21800</strain>
    </source>
</reference>
<dbReference type="EMBL" id="LT629772">
    <property type="protein sequence ID" value="SDS72680.1"/>
    <property type="molecule type" value="Genomic_DNA"/>
</dbReference>
<dbReference type="Proteomes" id="UP000199103">
    <property type="component" value="Chromosome I"/>
</dbReference>
<dbReference type="OrthoDB" id="3212826at2"/>
<gene>
    <name evidence="2" type="ORF">SAMN04489812_2818</name>
</gene>
<dbReference type="InterPro" id="IPR029068">
    <property type="entry name" value="Glyas_Bleomycin-R_OHBP_Dase"/>
</dbReference>
<protein>
    <recommendedName>
        <fullName evidence="1">Glyoxalase-like domain-containing protein</fullName>
    </recommendedName>
</protein>
<dbReference type="AlphaFoldDB" id="A0A1H1UK36"/>
<keyword evidence="3" id="KW-1185">Reference proteome</keyword>
<dbReference type="Gene3D" id="3.10.180.10">
    <property type="entry name" value="2,3-Dihydroxybiphenyl 1,2-Dioxygenase, domain 1"/>
    <property type="match status" value="1"/>
</dbReference>
<dbReference type="STRING" id="630515.SAMN04489812_2818"/>
<organism evidence="2 3">
    <name type="scientific">Microlunatus soli</name>
    <dbReference type="NCBI Taxonomy" id="630515"/>
    <lineage>
        <taxon>Bacteria</taxon>
        <taxon>Bacillati</taxon>
        <taxon>Actinomycetota</taxon>
        <taxon>Actinomycetes</taxon>
        <taxon>Propionibacteriales</taxon>
        <taxon>Propionibacteriaceae</taxon>
        <taxon>Microlunatus</taxon>
    </lineage>
</organism>
<evidence type="ECO:0000313" key="3">
    <source>
        <dbReference type="Proteomes" id="UP000199103"/>
    </source>
</evidence>
<evidence type="ECO:0000313" key="2">
    <source>
        <dbReference type="EMBL" id="SDS72680.1"/>
    </source>
</evidence>
<proteinExistence type="predicted"/>
<sequence>MHRSRLSTLLIDVAPEDAEPAAAFWSSAVGVAAHPVPGEPQFTGLLGAIPGMVVAIQSVQDEPRYHLDIETDDVAAEVARLTGLGAVEIAVWQGCHTMRAPGGQLLCVIPQHSAAEDFDRLATTWP</sequence>
<dbReference type="RefSeq" id="WP_091525727.1">
    <property type="nucleotide sequence ID" value="NZ_LT629772.1"/>
</dbReference>
<feature type="domain" description="Glyoxalase-like" evidence="1">
    <location>
        <begin position="15"/>
        <end position="109"/>
    </location>
</feature>